<dbReference type="RefSeq" id="WP_323330257.1">
    <property type="nucleotide sequence ID" value="NZ_JAYGIL010000014.1"/>
</dbReference>
<organism evidence="2 3">
    <name type="scientific">Arcicella gelida</name>
    <dbReference type="NCBI Taxonomy" id="2984195"/>
    <lineage>
        <taxon>Bacteria</taxon>
        <taxon>Pseudomonadati</taxon>
        <taxon>Bacteroidota</taxon>
        <taxon>Cytophagia</taxon>
        <taxon>Cytophagales</taxon>
        <taxon>Flectobacillaceae</taxon>
        <taxon>Arcicella</taxon>
    </lineage>
</organism>
<reference evidence="2 3" key="1">
    <citation type="submission" date="2023-12" db="EMBL/GenBank/DDBJ databases">
        <title>Novel species of the genus Arcicella isolated from rivers.</title>
        <authorList>
            <person name="Lu H."/>
        </authorList>
    </citation>
    <scope>NUCLEOTIDE SEQUENCE [LARGE SCALE GENOMIC DNA]</scope>
    <source>
        <strain evidence="2 3">DC2W</strain>
    </source>
</reference>
<keyword evidence="1" id="KW-0812">Transmembrane</keyword>
<evidence type="ECO:0000256" key="1">
    <source>
        <dbReference type="SAM" id="Phobius"/>
    </source>
</evidence>
<comment type="caution">
    <text evidence="2">The sequence shown here is derived from an EMBL/GenBank/DDBJ whole genome shotgun (WGS) entry which is preliminary data.</text>
</comment>
<keyword evidence="1" id="KW-1133">Transmembrane helix</keyword>
<evidence type="ECO:0000313" key="2">
    <source>
        <dbReference type="EMBL" id="MEA5403804.1"/>
    </source>
</evidence>
<gene>
    <name evidence="2" type="ORF">VB776_12830</name>
</gene>
<proteinExistence type="predicted"/>
<keyword evidence="3" id="KW-1185">Reference proteome</keyword>
<evidence type="ECO:0000313" key="3">
    <source>
        <dbReference type="Proteomes" id="UP001303899"/>
    </source>
</evidence>
<dbReference type="Proteomes" id="UP001303899">
    <property type="component" value="Unassembled WGS sequence"/>
</dbReference>
<feature type="transmembrane region" description="Helical" evidence="1">
    <location>
        <begin position="12"/>
        <end position="35"/>
    </location>
</feature>
<keyword evidence="1" id="KW-0472">Membrane</keyword>
<dbReference type="EMBL" id="JAYGIL010000014">
    <property type="protein sequence ID" value="MEA5403804.1"/>
    <property type="molecule type" value="Genomic_DNA"/>
</dbReference>
<sequence>MTLEKSLARKIFRDAFVSLFIYALPVFLLWGWFYYKGEKPWLNKVKPSQNTSAKASE</sequence>
<protein>
    <submittedName>
        <fullName evidence="2">Uncharacterized protein</fullName>
    </submittedName>
</protein>
<accession>A0ABU5S5N9</accession>
<name>A0ABU5S5N9_9BACT</name>